<accession>A0ABU4GBB8</accession>
<proteinExistence type="predicted"/>
<keyword evidence="1" id="KW-0472">Membrane</keyword>
<evidence type="ECO:0000313" key="3">
    <source>
        <dbReference type="Proteomes" id="UP001282284"/>
    </source>
</evidence>
<name>A0ABU4GBB8_9BACL</name>
<protein>
    <submittedName>
        <fullName evidence="2">Uncharacterized protein</fullName>
    </submittedName>
</protein>
<dbReference type="EMBL" id="JAUBDI010000014">
    <property type="protein sequence ID" value="MDW0114279.1"/>
    <property type="molecule type" value="Genomic_DNA"/>
</dbReference>
<evidence type="ECO:0000313" key="2">
    <source>
        <dbReference type="EMBL" id="MDW0114279.1"/>
    </source>
</evidence>
<feature type="transmembrane region" description="Helical" evidence="1">
    <location>
        <begin position="72"/>
        <end position="94"/>
    </location>
</feature>
<dbReference type="Proteomes" id="UP001282284">
    <property type="component" value="Unassembled WGS sequence"/>
</dbReference>
<reference evidence="2 3" key="1">
    <citation type="submission" date="2023-06" db="EMBL/GenBank/DDBJ databases">
        <title>Sporosarcina sp. nov., isolated from Korean traditional fermented seafood 'Jeotgal'.</title>
        <authorList>
            <person name="Yang A.I."/>
            <person name="Shin N.-R."/>
        </authorList>
    </citation>
    <scope>NUCLEOTIDE SEQUENCE [LARGE SCALE GENOMIC DNA]</scope>
    <source>
        <strain evidence="2 3">KCTC13119</strain>
    </source>
</reference>
<dbReference type="RefSeq" id="WP_317945193.1">
    <property type="nucleotide sequence ID" value="NZ_JAUBDI010000014.1"/>
</dbReference>
<keyword evidence="1" id="KW-0812">Transmembrane</keyword>
<keyword evidence="1" id="KW-1133">Transmembrane helix</keyword>
<feature type="transmembrane region" description="Helical" evidence="1">
    <location>
        <begin position="38"/>
        <end position="60"/>
    </location>
</feature>
<keyword evidence="3" id="KW-1185">Reference proteome</keyword>
<gene>
    <name evidence="2" type="ORF">QT711_13865</name>
</gene>
<sequence>MGIHTLFLLIASCIVGGQILTLIFIWKNRFRYANRFIVYPLGILPVLLAFLLGLLNVTVIDELNLNGDSRLFYLELLMLTLGLATLWSSFSIAARIKANDEEKRYSSMQ</sequence>
<feature type="transmembrane region" description="Helical" evidence="1">
    <location>
        <begin position="6"/>
        <end position="26"/>
    </location>
</feature>
<organism evidence="2 3">
    <name type="scientific">Sporosarcina saromensis</name>
    <dbReference type="NCBI Taxonomy" id="359365"/>
    <lineage>
        <taxon>Bacteria</taxon>
        <taxon>Bacillati</taxon>
        <taxon>Bacillota</taxon>
        <taxon>Bacilli</taxon>
        <taxon>Bacillales</taxon>
        <taxon>Caryophanaceae</taxon>
        <taxon>Sporosarcina</taxon>
    </lineage>
</organism>
<evidence type="ECO:0000256" key="1">
    <source>
        <dbReference type="SAM" id="Phobius"/>
    </source>
</evidence>
<comment type="caution">
    <text evidence="2">The sequence shown here is derived from an EMBL/GenBank/DDBJ whole genome shotgun (WGS) entry which is preliminary data.</text>
</comment>